<sequence>MPRFSPFLFAGPPSTSSIRNRFHRYHHRQSVSPATKPLCLIILNLSSTRITLHRFSLFSTSFPFSIRFDDEKTREIRQLVKIGVFRRSKMKNGEAMRIGIEKDDEGSKELVSKRKSLSFCHRDPRGDKDDELAEKFKENSKEVAENLRLWKKFCNVLR</sequence>
<evidence type="ECO:0000313" key="1">
    <source>
        <dbReference type="EMBL" id="CAI8615336.1"/>
    </source>
</evidence>
<keyword evidence="2" id="KW-1185">Reference proteome</keyword>
<organism evidence="1 2">
    <name type="scientific">Vicia faba</name>
    <name type="common">Broad bean</name>
    <name type="synonym">Faba vulgaris</name>
    <dbReference type="NCBI Taxonomy" id="3906"/>
    <lineage>
        <taxon>Eukaryota</taxon>
        <taxon>Viridiplantae</taxon>
        <taxon>Streptophyta</taxon>
        <taxon>Embryophyta</taxon>
        <taxon>Tracheophyta</taxon>
        <taxon>Spermatophyta</taxon>
        <taxon>Magnoliopsida</taxon>
        <taxon>eudicotyledons</taxon>
        <taxon>Gunneridae</taxon>
        <taxon>Pentapetalae</taxon>
        <taxon>rosids</taxon>
        <taxon>fabids</taxon>
        <taxon>Fabales</taxon>
        <taxon>Fabaceae</taxon>
        <taxon>Papilionoideae</taxon>
        <taxon>50 kb inversion clade</taxon>
        <taxon>NPAAA clade</taxon>
        <taxon>Hologalegina</taxon>
        <taxon>IRL clade</taxon>
        <taxon>Fabeae</taxon>
        <taxon>Vicia</taxon>
    </lineage>
</organism>
<name>A0AAV1AZ73_VICFA</name>
<evidence type="ECO:0000313" key="2">
    <source>
        <dbReference type="Proteomes" id="UP001157006"/>
    </source>
</evidence>
<proteinExistence type="predicted"/>
<reference evidence="1 2" key="1">
    <citation type="submission" date="2023-01" db="EMBL/GenBank/DDBJ databases">
        <authorList>
            <person name="Kreplak J."/>
        </authorList>
    </citation>
    <scope>NUCLEOTIDE SEQUENCE [LARGE SCALE GENOMIC DNA]</scope>
</reference>
<protein>
    <submittedName>
        <fullName evidence="1">Uncharacterized protein</fullName>
    </submittedName>
</protein>
<dbReference type="AlphaFoldDB" id="A0AAV1AZ73"/>
<dbReference type="EMBL" id="OX451740">
    <property type="protein sequence ID" value="CAI8615336.1"/>
    <property type="molecule type" value="Genomic_DNA"/>
</dbReference>
<accession>A0AAV1AZ73</accession>
<gene>
    <name evidence="1" type="ORF">VFH_V173880</name>
</gene>
<dbReference type="Proteomes" id="UP001157006">
    <property type="component" value="Chromosome 5"/>
</dbReference>